<reference evidence="3" key="1">
    <citation type="submission" date="2020-08" db="EMBL/GenBank/DDBJ databases">
        <title>Genome sequencing and assembly of the red palm weevil Rhynchophorus ferrugineus.</title>
        <authorList>
            <person name="Dias G.B."/>
            <person name="Bergman C.M."/>
            <person name="Manee M."/>
        </authorList>
    </citation>
    <scope>NUCLEOTIDE SEQUENCE</scope>
    <source>
        <strain evidence="3">AA-2017</strain>
        <tissue evidence="3">Whole larva</tissue>
    </source>
</reference>
<protein>
    <submittedName>
        <fullName evidence="3">Uncharacterized protein</fullName>
    </submittedName>
</protein>
<evidence type="ECO:0000313" key="4">
    <source>
        <dbReference type="Proteomes" id="UP000625711"/>
    </source>
</evidence>
<gene>
    <name evidence="3" type="ORF">GWI33_021445</name>
    <name evidence="2" type="ORF">GWI33_021446</name>
</gene>
<name>A0A834HP32_RHYFE</name>
<organism evidence="3 4">
    <name type="scientific">Rhynchophorus ferrugineus</name>
    <name type="common">Red palm weevil</name>
    <name type="synonym">Curculio ferrugineus</name>
    <dbReference type="NCBI Taxonomy" id="354439"/>
    <lineage>
        <taxon>Eukaryota</taxon>
        <taxon>Metazoa</taxon>
        <taxon>Ecdysozoa</taxon>
        <taxon>Arthropoda</taxon>
        <taxon>Hexapoda</taxon>
        <taxon>Insecta</taxon>
        <taxon>Pterygota</taxon>
        <taxon>Neoptera</taxon>
        <taxon>Endopterygota</taxon>
        <taxon>Coleoptera</taxon>
        <taxon>Polyphaga</taxon>
        <taxon>Cucujiformia</taxon>
        <taxon>Curculionidae</taxon>
        <taxon>Dryophthorinae</taxon>
        <taxon>Rhynchophorus</taxon>
    </lineage>
</organism>
<dbReference type="EMBL" id="JAACXV010014755">
    <property type="protein sequence ID" value="KAF7265117.1"/>
    <property type="molecule type" value="Genomic_DNA"/>
</dbReference>
<feature type="non-terminal residue" evidence="3">
    <location>
        <position position="1"/>
    </location>
</feature>
<dbReference type="AlphaFoldDB" id="A0A834HP32"/>
<keyword evidence="4" id="KW-1185">Reference proteome</keyword>
<proteinExistence type="predicted"/>
<sequence>PGGLRAEEKKMGGEREGEKGAGVDRDSYGENQFRLISVSKK</sequence>
<evidence type="ECO:0000256" key="1">
    <source>
        <dbReference type="SAM" id="MobiDB-lite"/>
    </source>
</evidence>
<evidence type="ECO:0000313" key="2">
    <source>
        <dbReference type="EMBL" id="KAF7265117.1"/>
    </source>
</evidence>
<evidence type="ECO:0000313" key="3">
    <source>
        <dbReference type="EMBL" id="KAF7265118.1"/>
    </source>
</evidence>
<comment type="caution">
    <text evidence="3">The sequence shown here is derived from an EMBL/GenBank/DDBJ whole genome shotgun (WGS) entry which is preliminary data.</text>
</comment>
<feature type="region of interest" description="Disordered" evidence="1">
    <location>
        <begin position="1"/>
        <end position="41"/>
    </location>
</feature>
<dbReference type="Proteomes" id="UP000625711">
    <property type="component" value="Unassembled WGS sequence"/>
</dbReference>
<feature type="compositionally biased region" description="Basic and acidic residues" evidence="1">
    <location>
        <begin position="1"/>
        <end position="28"/>
    </location>
</feature>
<dbReference type="EMBL" id="JAACXV010014754">
    <property type="protein sequence ID" value="KAF7265118.1"/>
    <property type="molecule type" value="Genomic_DNA"/>
</dbReference>
<accession>A0A834HP32</accession>